<dbReference type="OrthoDB" id="8928897at2"/>
<evidence type="ECO:0000313" key="4">
    <source>
        <dbReference type="Proteomes" id="UP000071778"/>
    </source>
</evidence>
<dbReference type="PROSITE" id="PS51257">
    <property type="entry name" value="PROKAR_LIPOPROTEIN"/>
    <property type="match status" value="1"/>
</dbReference>
<dbReference type="InterPro" id="IPR030887">
    <property type="entry name" value="Beta-barrel_YaiO"/>
</dbReference>
<reference evidence="3 4" key="1">
    <citation type="submission" date="2015-11" db="EMBL/GenBank/DDBJ databases">
        <title>Exploring the genomic traits of fungus-feeding bacterial genus Collimonas.</title>
        <authorList>
            <person name="Song C."/>
            <person name="Schmidt R."/>
            <person name="de Jager V."/>
            <person name="Krzyzanowska D."/>
            <person name="Jongedijk E."/>
            <person name="Cankar K."/>
            <person name="Beekwilder J."/>
            <person name="van Veen A."/>
            <person name="de Boer W."/>
            <person name="van Veen J.A."/>
            <person name="Garbeva P."/>
        </authorList>
    </citation>
    <scope>NUCLEOTIDE SEQUENCE [LARGE SCALE GENOMIC DNA]</scope>
    <source>
        <strain evidence="3 4">Ter282</strain>
    </source>
</reference>
<dbReference type="RefSeq" id="WP_061534379.1">
    <property type="nucleotide sequence ID" value="NZ_CP013233.1"/>
</dbReference>
<protein>
    <recommendedName>
        <fullName evidence="2">YaiO beta-barrel domain-containing protein</fullName>
    </recommendedName>
</protein>
<name>A0A127QNK0_9BURK</name>
<evidence type="ECO:0000259" key="2">
    <source>
        <dbReference type="Pfam" id="PF19413"/>
    </source>
</evidence>
<organism evidence="3 4">
    <name type="scientific">Collimonas arenae</name>
    <dbReference type="NCBI Taxonomy" id="279058"/>
    <lineage>
        <taxon>Bacteria</taxon>
        <taxon>Pseudomonadati</taxon>
        <taxon>Pseudomonadota</taxon>
        <taxon>Betaproteobacteria</taxon>
        <taxon>Burkholderiales</taxon>
        <taxon>Oxalobacteraceae</taxon>
        <taxon>Collimonas</taxon>
    </lineage>
</organism>
<sequence length="374" mass="39964">MNTFTRNEGVRHPARRKTSIAATALAALGISFSCATCAAADDDFPVQVPDFQHPRLLSTQNVSATPEAQIASVAVPAPAVPPTQPAATTIDVHTNEATPAAPVAPSGAPANAVPAVAFDDHVVPVAPAEAPAAVPVELPPERAALELIGGDGKMTNGYGYARAFSLRGMAVTSAGVLQGELTQQSRFGFSGNYGNVSLTHDFSEDYYTNVGVGIGNSPLFPSWRVDATGYRKFGSERQYVAGVGAYYAKGNEIERSDQGLLFTGLAYFSGMVIEGGVRLNWANPGDILGPSEYVAATFGNDDHRAIIIRYEHAKETYKVLPGGPELVNFKSNTINVQLRQRVSRDSMLLAGLEYYLSPVYDRLSLNLGWRWSLR</sequence>
<accession>A0A127QNK0</accession>
<dbReference type="EMBL" id="CP013235">
    <property type="protein sequence ID" value="AMP11375.1"/>
    <property type="molecule type" value="Genomic_DNA"/>
</dbReference>
<dbReference type="Proteomes" id="UP000071778">
    <property type="component" value="Chromosome"/>
</dbReference>
<dbReference type="AlphaFoldDB" id="A0A127QNK0"/>
<evidence type="ECO:0000256" key="1">
    <source>
        <dbReference type="SAM" id="SignalP"/>
    </source>
</evidence>
<feature type="domain" description="YaiO beta-barrel" evidence="2">
    <location>
        <begin position="156"/>
        <end position="317"/>
    </location>
</feature>
<proteinExistence type="predicted"/>
<dbReference type="PATRIC" id="fig|279058.17.peg.3996"/>
<gene>
    <name evidence="3" type="ORF">CAter282_3692</name>
</gene>
<keyword evidence="4" id="KW-1185">Reference proteome</keyword>
<dbReference type="NCBIfam" id="TIGR04390">
    <property type="entry name" value="OMP_YaiO_dom"/>
    <property type="match status" value="1"/>
</dbReference>
<feature type="signal peptide" evidence="1">
    <location>
        <begin position="1"/>
        <end position="38"/>
    </location>
</feature>
<keyword evidence="1" id="KW-0732">Signal</keyword>
<feature type="chain" id="PRO_5007278016" description="YaiO beta-barrel domain-containing protein" evidence="1">
    <location>
        <begin position="39"/>
        <end position="374"/>
    </location>
</feature>
<evidence type="ECO:0000313" key="3">
    <source>
        <dbReference type="EMBL" id="AMP11375.1"/>
    </source>
</evidence>
<dbReference type="Pfam" id="PF19413">
    <property type="entry name" value="YaiO"/>
    <property type="match status" value="1"/>
</dbReference>